<feature type="compositionally biased region" description="Polar residues" evidence="1">
    <location>
        <begin position="1"/>
        <end position="12"/>
    </location>
</feature>
<accession>A0A8H7A022</accession>
<dbReference type="AlphaFoldDB" id="A0A8H7A022"/>
<reference evidence="2" key="1">
    <citation type="submission" date="2019-07" db="EMBL/GenBank/DDBJ databases">
        <authorList>
            <person name="Palmer J.M."/>
        </authorList>
    </citation>
    <scope>NUCLEOTIDE SEQUENCE</scope>
    <source>
        <strain evidence="2">PC9</strain>
    </source>
</reference>
<feature type="region of interest" description="Disordered" evidence="1">
    <location>
        <begin position="1"/>
        <end position="84"/>
    </location>
</feature>
<comment type="caution">
    <text evidence="2">The sequence shown here is derived from an EMBL/GenBank/DDBJ whole genome shotgun (WGS) entry which is preliminary data.</text>
</comment>
<protein>
    <submittedName>
        <fullName evidence="2">Uncharacterized protein</fullName>
    </submittedName>
</protein>
<evidence type="ECO:0000313" key="3">
    <source>
        <dbReference type="Proteomes" id="UP000623687"/>
    </source>
</evidence>
<dbReference type="RefSeq" id="XP_036633783.1">
    <property type="nucleotide sequence ID" value="XM_036775281.1"/>
</dbReference>
<dbReference type="GeneID" id="59375539"/>
<sequence>MHTRNASATSTVVDEAKEDDKSSMRLAEAIDSAKGKGTKRRRPSDDEEPSAQDGSAQHVDSDAASYLTDGRKPRDSERTIAKRF</sequence>
<organism evidence="2 3">
    <name type="scientific">Pleurotus ostreatus</name>
    <name type="common">Oyster mushroom</name>
    <name type="synonym">White-rot fungus</name>
    <dbReference type="NCBI Taxonomy" id="5322"/>
    <lineage>
        <taxon>Eukaryota</taxon>
        <taxon>Fungi</taxon>
        <taxon>Dikarya</taxon>
        <taxon>Basidiomycota</taxon>
        <taxon>Agaricomycotina</taxon>
        <taxon>Agaricomycetes</taxon>
        <taxon>Agaricomycetidae</taxon>
        <taxon>Agaricales</taxon>
        <taxon>Pleurotineae</taxon>
        <taxon>Pleurotaceae</taxon>
        <taxon>Pleurotus</taxon>
    </lineage>
</organism>
<feature type="compositionally biased region" description="Basic and acidic residues" evidence="1">
    <location>
        <begin position="69"/>
        <end position="84"/>
    </location>
</feature>
<dbReference type="VEuPathDB" id="FungiDB:PC9H_005721"/>
<dbReference type="EMBL" id="JACETU010000003">
    <property type="protein sequence ID" value="KAF7433756.1"/>
    <property type="molecule type" value="Genomic_DNA"/>
</dbReference>
<evidence type="ECO:0000256" key="1">
    <source>
        <dbReference type="SAM" id="MobiDB-lite"/>
    </source>
</evidence>
<proteinExistence type="predicted"/>
<keyword evidence="3" id="KW-1185">Reference proteome</keyword>
<dbReference type="Proteomes" id="UP000623687">
    <property type="component" value="Unassembled WGS sequence"/>
</dbReference>
<evidence type="ECO:0000313" key="2">
    <source>
        <dbReference type="EMBL" id="KAF7433756.1"/>
    </source>
</evidence>
<name>A0A8H7A022_PLEOS</name>
<feature type="compositionally biased region" description="Basic and acidic residues" evidence="1">
    <location>
        <begin position="14"/>
        <end position="23"/>
    </location>
</feature>
<gene>
    <name evidence="2" type="ORF">PC9H_005721</name>
</gene>